<evidence type="ECO:0000256" key="2">
    <source>
        <dbReference type="ARBA" id="ARBA00009212"/>
    </source>
</evidence>
<dbReference type="PANTHER" id="PTHR34702">
    <property type="entry name" value="NA(+)/H(+) ANTIPORTER SUBUNIT F1"/>
    <property type="match status" value="1"/>
</dbReference>
<gene>
    <name evidence="8" type="ORF">G3M56_002995</name>
</gene>
<dbReference type="PANTHER" id="PTHR34702:SF1">
    <property type="entry name" value="NA(+)_H(+) ANTIPORTER SUBUNIT F"/>
    <property type="match status" value="1"/>
</dbReference>
<dbReference type="AlphaFoldDB" id="A0A6B3LBD1"/>
<comment type="similarity">
    <text evidence="2">Belongs to the CPA3 antiporters (TC 2.A.63) subunit F family.</text>
</comment>
<evidence type="ECO:0000256" key="6">
    <source>
        <dbReference type="ARBA" id="ARBA00022989"/>
    </source>
</evidence>
<dbReference type="Proteomes" id="UP000475117">
    <property type="component" value="Chromosome"/>
</dbReference>
<dbReference type="Pfam" id="PF04066">
    <property type="entry name" value="MrpF_PhaF"/>
    <property type="match status" value="1"/>
</dbReference>
<evidence type="ECO:0000256" key="3">
    <source>
        <dbReference type="ARBA" id="ARBA00022448"/>
    </source>
</evidence>
<evidence type="ECO:0000256" key="1">
    <source>
        <dbReference type="ARBA" id="ARBA00004651"/>
    </source>
</evidence>
<evidence type="ECO:0000256" key="4">
    <source>
        <dbReference type="ARBA" id="ARBA00022475"/>
    </source>
</evidence>
<dbReference type="InterPro" id="IPR007208">
    <property type="entry name" value="MrpF/PhaF-like"/>
</dbReference>
<evidence type="ECO:0000256" key="5">
    <source>
        <dbReference type="ARBA" id="ARBA00022692"/>
    </source>
</evidence>
<keyword evidence="4" id="KW-1003">Cell membrane</keyword>
<evidence type="ECO:0000313" key="8">
    <source>
        <dbReference type="EMBL" id="QQL45570.1"/>
    </source>
</evidence>
<dbReference type="GO" id="GO:0015385">
    <property type="term" value="F:sodium:proton antiporter activity"/>
    <property type="evidence" value="ECO:0007669"/>
    <property type="project" value="TreeGrafter"/>
</dbReference>
<proteinExistence type="inferred from homology"/>
<evidence type="ECO:0008006" key="10">
    <source>
        <dbReference type="Google" id="ProtNLM"/>
    </source>
</evidence>
<accession>A0A6B3LBD1</accession>
<dbReference type="EMBL" id="CP066776">
    <property type="protein sequence ID" value="QQL45570.1"/>
    <property type="molecule type" value="Genomic_DNA"/>
</dbReference>
<name>A0A6B3LBD1_9BACT</name>
<evidence type="ECO:0000256" key="7">
    <source>
        <dbReference type="ARBA" id="ARBA00023136"/>
    </source>
</evidence>
<organism evidence="8 9">
    <name type="scientific">Sulfuriroseicoccus oceanibius</name>
    <dbReference type="NCBI Taxonomy" id="2707525"/>
    <lineage>
        <taxon>Bacteria</taxon>
        <taxon>Pseudomonadati</taxon>
        <taxon>Verrucomicrobiota</taxon>
        <taxon>Verrucomicrobiia</taxon>
        <taxon>Verrucomicrobiales</taxon>
        <taxon>Verrucomicrobiaceae</taxon>
        <taxon>Sulfuriroseicoccus</taxon>
    </lineage>
</organism>
<dbReference type="KEGG" id="soa:G3M56_002995"/>
<keyword evidence="5" id="KW-0812">Transmembrane</keyword>
<comment type="subcellular location">
    <subcellularLocation>
        <location evidence="1">Cell membrane</location>
        <topology evidence="1">Multi-pass membrane protein</topology>
    </subcellularLocation>
</comment>
<keyword evidence="9" id="KW-1185">Reference proteome</keyword>
<keyword evidence="3" id="KW-0813">Transport</keyword>
<dbReference type="RefSeq" id="WP_164363187.1">
    <property type="nucleotide sequence ID" value="NZ_CP066776.1"/>
</dbReference>
<keyword evidence="6" id="KW-1133">Transmembrane helix</keyword>
<keyword evidence="7" id="KW-0472">Membrane</keyword>
<evidence type="ECO:0000313" key="9">
    <source>
        <dbReference type="Proteomes" id="UP000475117"/>
    </source>
</evidence>
<protein>
    <recommendedName>
        <fullName evidence="10">Cation:proton antiporter</fullName>
    </recommendedName>
</protein>
<dbReference type="GO" id="GO:0005886">
    <property type="term" value="C:plasma membrane"/>
    <property type="evidence" value="ECO:0007669"/>
    <property type="project" value="UniProtKB-SubCell"/>
</dbReference>
<sequence>MLATASVIIALALFISLMRLLFTPAPEDKVIVIDIAGFQLLGLAILLALHDRSSVHLQFAFILALLGFLSTVILSRLIKHQSTKP</sequence>
<reference evidence="8 9" key="1">
    <citation type="submission" date="2020-12" db="EMBL/GenBank/DDBJ databases">
        <title>Sulforoseuscoccus oceanibium gen. nov., sp. nov., a representative of the phylum Verrucomicrobia with special cytoplasmic membrane, and proposal of Sulforoseuscoccusaceae fam. nov.</title>
        <authorList>
            <person name="Xi F."/>
        </authorList>
    </citation>
    <scope>NUCLEOTIDE SEQUENCE [LARGE SCALE GENOMIC DNA]</scope>
    <source>
        <strain evidence="8 9">T37</strain>
    </source>
</reference>